<dbReference type="InterPro" id="IPR039247">
    <property type="entry name" value="KhpB"/>
</dbReference>
<name>A0A402CXK9_9BACT</name>
<dbReference type="InterPro" id="IPR001374">
    <property type="entry name" value="R3H_dom"/>
</dbReference>
<dbReference type="AlphaFoldDB" id="A0A402CXK9"/>
<dbReference type="InterPro" id="IPR034079">
    <property type="entry name" value="R3H_KhpB"/>
</dbReference>
<dbReference type="FunCoup" id="A0A402CXK9">
    <property type="interactions" value="139"/>
</dbReference>
<dbReference type="Gene3D" id="3.30.300.20">
    <property type="match status" value="1"/>
</dbReference>
<dbReference type="InterPro" id="IPR038008">
    <property type="entry name" value="Jag_KH"/>
</dbReference>
<dbReference type="KEGG" id="ccot:CCAX7_42820"/>
<organism evidence="1 2">
    <name type="scientific">Capsulimonas corticalis</name>
    <dbReference type="NCBI Taxonomy" id="2219043"/>
    <lineage>
        <taxon>Bacteria</taxon>
        <taxon>Bacillati</taxon>
        <taxon>Armatimonadota</taxon>
        <taxon>Armatimonadia</taxon>
        <taxon>Capsulimonadales</taxon>
        <taxon>Capsulimonadaceae</taxon>
        <taxon>Capsulimonas</taxon>
    </lineage>
</organism>
<dbReference type="Gene3D" id="3.30.1370.50">
    <property type="entry name" value="R3H-like domain"/>
    <property type="match status" value="1"/>
</dbReference>
<dbReference type="InterPro" id="IPR015946">
    <property type="entry name" value="KH_dom-like_a/b"/>
</dbReference>
<sequence>MVAEQALEHLRGIVAGSGLQADVSAGGQPLDEISVEITGPDASYFVGPHGQCLDSLQYLLNLIVNKGREPRVRVSVDADKHRARRIQTLTKFAHQLADQVISNGQEAVTDPMNPMERRIIHTVLAERKDVQTYSEGDEPGRYVVVCPSTDDNG</sequence>
<dbReference type="InterPro" id="IPR036867">
    <property type="entry name" value="R3H_dom_sf"/>
</dbReference>
<dbReference type="PANTHER" id="PTHR35800">
    <property type="entry name" value="PROTEIN JAG"/>
    <property type="match status" value="1"/>
</dbReference>
<accession>A0A402CXK9</accession>
<dbReference type="CDD" id="cd02414">
    <property type="entry name" value="KH-II_Jag"/>
    <property type="match status" value="1"/>
</dbReference>
<gene>
    <name evidence="1" type="ORF">CCAX7_42820</name>
</gene>
<dbReference type="GO" id="GO:0003723">
    <property type="term" value="F:RNA binding"/>
    <property type="evidence" value="ECO:0007669"/>
    <property type="project" value="InterPro"/>
</dbReference>
<protein>
    <submittedName>
        <fullName evidence="1">Uncharacterized protein</fullName>
    </submittedName>
</protein>
<reference evidence="1 2" key="1">
    <citation type="journal article" date="2019" name="Int. J. Syst. Evol. Microbiol.">
        <title>Capsulimonas corticalis gen. nov., sp. nov., an aerobic capsulated bacterium, of a novel bacterial order, Capsulimonadales ord. nov., of the class Armatimonadia of the phylum Armatimonadetes.</title>
        <authorList>
            <person name="Li J."/>
            <person name="Kudo C."/>
            <person name="Tonouchi A."/>
        </authorList>
    </citation>
    <scope>NUCLEOTIDE SEQUENCE [LARGE SCALE GENOMIC DNA]</scope>
    <source>
        <strain evidence="1 2">AX-7</strain>
    </source>
</reference>
<dbReference type="Pfam" id="PF01424">
    <property type="entry name" value="R3H"/>
    <property type="match status" value="1"/>
</dbReference>
<dbReference type="CDD" id="cd02644">
    <property type="entry name" value="R3H_jag"/>
    <property type="match status" value="1"/>
</dbReference>
<dbReference type="EMBL" id="AP025739">
    <property type="protein sequence ID" value="BDI32231.1"/>
    <property type="molecule type" value="Genomic_DNA"/>
</dbReference>
<dbReference type="RefSeq" id="WP_165864279.1">
    <property type="nucleotide sequence ID" value="NZ_AP025739.1"/>
</dbReference>
<evidence type="ECO:0000313" key="1">
    <source>
        <dbReference type="EMBL" id="BDI32231.1"/>
    </source>
</evidence>
<dbReference type="Proteomes" id="UP000287394">
    <property type="component" value="Chromosome"/>
</dbReference>
<proteinExistence type="predicted"/>
<dbReference type="SMART" id="SM00393">
    <property type="entry name" value="R3H"/>
    <property type="match status" value="1"/>
</dbReference>
<evidence type="ECO:0000313" key="2">
    <source>
        <dbReference type="Proteomes" id="UP000287394"/>
    </source>
</evidence>
<dbReference type="SUPFAM" id="SSF82708">
    <property type="entry name" value="R3H domain"/>
    <property type="match status" value="1"/>
</dbReference>
<keyword evidence="2" id="KW-1185">Reference proteome</keyword>
<dbReference type="PROSITE" id="PS51061">
    <property type="entry name" value="R3H"/>
    <property type="match status" value="1"/>
</dbReference>
<dbReference type="PANTHER" id="PTHR35800:SF1">
    <property type="entry name" value="RNA-BINDING PROTEIN KHPB"/>
    <property type="match status" value="1"/>
</dbReference>